<feature type="region of interest" description="Disordered" evidence="1">
    <location>
        <begin position="84"/>
        <end position="134"/>
    </location>
</feature>
<name>A0A2S2NM88_SCHGA</name>
<organism evidence="2">
    <name type="scientific">Schizaphis graminum</name>
    <name type="common">Green bug aphid</name>
    <dbReference type="NCBI Taxonomy" id="13262"/>
    <lineage>
        <taxon>Eukaryota</taxon>
        <taxon>Metazoa</taxon>
        <taxon>Ecdysozoa</taxon>
        <taxon>Arthropoda</taxon>
        <taxon>Hexapoda</taxon>
        <taxon>Insecta</taxon>
        <taxon>Pterygota</taxon>
        <taxon>Neoptera</taxon>
        <taxon>Paraneoptera</taxon>
        <taxon>Hemiptera</taxon>
        <taxon>Sternorrhyncha</taxon>
        <taxon>Aphidomorpha</taxon>
        <taxon>Aphidoidea</taxon>
        <taxon>Aphididae</taxon>
        <taxon>Aphidini</taxon>
        <taxon>Schizaphis</taxon>
    </lineage>
</organism>
<accession>A0A2S2NM88</accession>
<evidence type="ECO:0000313" key="2">
    <source>
        <dbReference type="EMBL" id="MBY18248.1"/>
    </source>
</evidence>
<sequence length="149" mass="17175">MAVVVPVTRSPAVTTTTITTTSQGRISTQFDPLQKWWSSISVAYSNSIHLAGKNRDKQQYGKNQRVGNDRGSYRYDKHCGENKHEKHCSKKQCDKPFGRSHHEQHCAKNRNGEGRRGINYNKQNKQQNMRNGNRRKEFIVDNKVSYIVP</sequence>
<dbReference type="EMBL" id="GGMR01005629">
    <property type="protein sequence ID" value="MBY18248.1"/>
    <property type="molecule type" value="Transcribed_RNA"/>
</dbReference>
<feature type="compositionally biased region" description="Basic and acidic residues" evidence="1">
    <location>
        <begin position="91"/>
        <end position="116"/>
    </location>
</feature>
<dbReference type="AlphaFoldDB" id="A0A2S2NM88"/>
<protein>
    <submittedName>
        <fullName evidence="2">Uncharacterized protein</fullName>
    </submittedName>
</protein>
<evidence type="ECO:0000256" key="1">
    <source>
        <dbReference type="SAM" id="MobiDB-lite"/>
    </source>
</evidence>
<gene>
    <name evidence="2" type="ORF">g.105387</name>
</gene>
<reference evidence="2" key="1">
    <citation type="submission" date="2018-04" db="EMBL/GenBank/DDBJ databases">
        <title>Transcriptome of Schizaphis graminum biotype I.</title>
        <authorList>
            <person name="Scully E.D."/>
            <person name="Geib S.M."/>
            <person name="Palmer N.A."/>
            <person name="Koch K."/>
            <person name="Bradshaw J."/>
            <person name="Heng-Moss T."/>
            <person name="Sarath G."/>
        </authorList>
    </citation>
    <scope>NUCLEOTIDE SEQUENCE</scope>
</reference>
<feature type="compositionally biased region" description="Polar residues" evidence="1">
    <location>
        <begin position="120"/>
        <end position="131"/>
    </location>
</feature>
<feature type="region of interest" description="Disordered" evidence="1">
    <location>
        <begin position="55"/>
        <end position="74"/>
    </location>
</feature>
<proteinExistence type="predicted"/>